<dbReference type="Pfam" id="PF03119">
    <property type="entry name" value="DNA_ligase_ZBD"/>
    <property type="match status" value="1"/>
</dbReference>
<feature type="binding site" evidence="10">
    <location>
        <position position="418"/>
    </location>
    <ligand>
        <name>Zn(2+)</name>
        <dbReference type="ChEBI" id="CHEBI:29105"/>
    </ligand>
</feature>
<dbReference type="InterPro" id="IPR013839">
    <property type="entry name" value="DNAligase_adenylation"/>
</dbReference>
<evidence type="ECO:0000256" key="2">
    <source>
        <dbReference type="ARBA" id="ARBA00022705"/>
    </source>
</evidence>
<evidence type="ECO:0000256" key="1">
    <source>
        <dbReference type="ARBA" id="ARBA00022598"/>
    </source>
</evidence>
<dbReference type="Gene3D" id="1.10.150.20">
    <property type="entry name" value="5' to 3' exonuclease, C-terminal subdomain"/>
    <property type="match status" value="2"/>
</dbReference>
<dbReference type="InterPro" id="IPR010994">
    <property type="entry name" value="RuvA_2-like"/>
</dbReference>
<dbReference type="Pfam" id="PF03120">
    <property type="entry name" value="OB_DNA_ligase"/>
    <property type="match status" value="1"/>
</dbReference>
<evidence type="ECO:0000256" key="7">
    <source>
        <dbReference type="ARBA" id="ARBA00023204"/>
    </source>
</evidence>
<feature type="binding site" evidence="10">
    <location>
        <position position="166"/>
    </location>
    <ligand>
        <name>NAD(+)</name>
        <dbReference type="ChEBI" id="CHEBI:57540"/>
    </ligand>
</feature>
<comment type="caution">
    <text evidence="12">The sequence shown here is derived from an EMBL/GenBank/DDBJ whole genome shotgun (WGS) entry which is preliminary data.</text>
</comment>
<feature type="binding site" evidence="10">
    <location>
        <begin position="87"/>
        <end position="88"/>
    </location>
    <ligand>
        <name>NAD(+)</name>
        <dbReference type="ChEBI" id="CHEBI:57540"/>
    </ligand>
</feature>
<evidence type="ECO:0000259" key="11">
    <source>
        <dbReference type="PROSITE" id="PS50172"/>
    </source>
</evidence>
<dbReference type="Proteomes" id="UP000016491">
    <property type="component" value="Unassembled WGS sequence"/>
</dbReference>
<name>A0ABC9TYF5_CLOSY</name>
<dbReference type="Gene3D" id="3.40.50.10190">
    <property type="entry name" value="BRCT domain"/>
    <property type="match status" value="1"/>
</dbReference>
<feature type="binding site" evidence="10">
    <location>
        <position position="393"/>
    </location>
    <ligand>
        <name>Zn(2+)</name>
        <dbReference type="ChEBI" id="CHEBI:29105"/>
    </ligand>
</feature>
<dbReference type="Pfam" id="PF00533">
    <property type="entry name" value="BRCT"/>
    <property type="match status" value="1"/>
</dbReference>
<dbReference type="NCBIfam" id="TIGR00575">
    <property type="entry name" value="dnlj"/>
    <property type="match status" value="1"/>
</dbReference>
<dbReference type="InterPro" id="IPR041663">
    <property type="entry name" value="DisA/LigA_HHH"/>
</dbReference>
<dbReference type="InterPro" id="IPR004149">
    <property type="entry name" value="Znf_DNAligase_C4"/>
</dbReference>
<keyword evidence="3 10" id="KW-0479">Metal-binding</keyword>
<evidence type="ECO:0000256" key="10">
    <source>
        <dbReference type="HAMAP-Rule" id="MF_01588"/>
    </source>
</evidence>
<keyword evidence="6 10" id="KW-0520">NAD</keyword>
<dbReference type="InterPro" id="IPR001357">
    <property type="entry name" value="BRCT_dom"/>
</dbReference>
<dbReference type="SUPFAM" id="SSF47781">
    <property type="entry name" value="RuvA domain 2-like"/>
    <property type="match status" value="1"/>
</dbReference>
<keyword evidence="2 10" id="KW-0235">DNA replication</keyword>
<dbReference type="GO" id="GO:0006260">
    <property type="term" value="P:DNA replication"/>
    <property type="evidence" value="ECO:0007669"/>
    <property type="project" value="UniProtKB-KW"/>
</dbReference>
<dbReference type="Pfam" id="PF12826">
    <property type="entry name" value="HHH_2"/>
    <property type="match status" value="1"/>
</dbReference>
<feature type="binding site" evidence="10">
    <location>
        <position position="396"/>
    </location>
    <ligand>
        <name>Zn(2+)</name>
        <dbReference type="ChEBI" id="CHEBI:29105"/>
    </ligand>
</feature>
<feature type="binding site" evidence="10">
    <location>
        <position position="304"/>
    </location>
    <ligand>
        <name>NAD(+)</name>
        <dbReference type="ChEBI" id="CHEBI:57540"/>
    </ligand>
</feature>
<dbReference type="RefSeq" id="WP_003501573.1">
    <property type="nucleotide sequence ID" value="NZ_KE992968.1"/>
</dbReference>
<dbReference type="GO" id="GO:0006281">
    <property type="term" value="P:DNA repair"/>
    <property type="evidence" value="ECO:0007669"/>
    <property type="project" value="UniProtKB-KW"/>
</dbReference>
<dbReference type="HAMAP" id="MF_01588">
    <property type="entry name" value="DNA_ligase_A"/>
    <property type="match status" value="1"/>
</dbReference>
<evidence type="ECO:0000313" key="12">
    <source>
        <dbReference type="EMBL" id="ERI77249.1"/>
    </source>
</evidence>
<dbReference type="GO" id="GO:0046872">
    <property type="term" value="F:metal ion binding"/>
    <property type="evidence" value="ECO:0007669"/>
    <property type="project" value="UniProtKB-KW"/>
</dbReference>
<feature type="binding site" evidence="10">
    <location>
        <position position="132"/>
    </location>
    <ligand>
        <name>NAD(+)</name>
        <dbReference type="ChEBI" id="CHEBI:57540"/>
    </ligand>
</feature>
<comment type="similarity">
    <text evidence="10">Belongs to the NAD-dependent DNA ligase family. LigA subfamily.</text>
</comment>
<dbReference type="SUPFAM" id="SSF50249">
    <property type="entry name" value="Nucleic acid-binding proteins"/>
    <property type="match status" value="1"/>
</dbReference>
<accession>A0ABC9TYF5</accession>
<keyword evidence="7 10" id="KW-0234">DNA repair</keyword>
<dbReference type="NCBIfam" id="NF005932">
    <property type="entry name" value="PRK07956.1"/>
    <property type="match status" value="1"/>
</dbReference>
<gene>
    <name evidence="10" type="primary">ligA</name>
    <name evidence="12" type="ORF">CLOSYM_02147</name>
</gene>
<keyword evidence="4 10" id="KW-0227">DNA damage</keyword>
<keyword evidence="8 10" id="KW-0464">Manganese</keyword>
<keyword evidence="10" id="KW-0460">Magnesium</keyword>
<dbReference type="EC" id="6.5.1.2" evidence="10"/>
<dbReference type="InterPro" id="IPR012340">
    <property type="entry name" value="NA-bd_OB-fold"/>
</dbReference>
<keyword evidence="5 10" id="KW-0862">Zinc</keyword>
<comment type="catalytic activity">
    <reaction evidence="9 10">
        <text>NAD(+) + (deoxyribonucleotide)n-3'-hydroxyl + 5'-phospho-(deoxyribonucleotide)m = (deoxyribonucleotide)n+m + AMP + beta-nicotinamide D-nucleotide.</text>
        <dbReference type="EC" id="6.5.1.2"/>
    </reaction>
</comment>
<organism evidence="12 13">
    <name type="scientific">[Clostridium] symbiosum ATCC 14940</name>
    <dbReference type="NCBI Taxonomy" id="411472"/>
    <lineage>
        <taxon>Bacteria</taxon>
        <taxon>Bacillati</taxon>
        <taxon>Bacillota</taxon>
        <taxon>Clostridia</taxon>
        <taxon>Lachnospirales</taxon>
        <taxon>Lachnospiraceae</taxon>
        <taxon>Otoolea</taxon>
    </lineage>
</organism>
<dbReference type="GeneID" id="57967332"/>
<dbReference type="Gene3D" id="1.10.287.610">
    <property type="entry name" value="Helix hairpin bin"/>
    <property type="match status" value="1"/>
</dbReference>
<evidence type="ECO:0000256" key="9">
    <source>
        <dbReference type="ARBA" id="ARBA00034005"/>
    </source>
</evidence>
<dbReference type="Pfam" id="PF01653">
    <property type="entry name" value="DNA_ligase_aden"/>
    <property type="match status" value="1"/>
</dbReference>
<dbReference type="CDD" id="cd17748">
    <property type="entry name" value="BRCT_DNA_ligase_like"/>
    <property type="match status" value="1"/>
</dbReference>
<dbReference type="SUPFAM" id="SSF52113">
    <property type="entry name" value="BRCT domain"/>
    <property type="match status" value="1"/>
</dbReference>
<dbReference type="Gene3D" id="2.40.50.140">
    <property type="entry name" value="Nucleic acid-binding proteins"/>
    <property type="match status" value="1"/>
</dbReference>
<dbReference type="SUPFAM" id="SSF56091">
    <property type="entry name" value="DNA ligase/mRNA capping enzyme, catalytic domain"/>
    <property type="match status" value="1"/>
</dbReference>
<feature type="binding site" evidence="10">
    <location>
        <position position="413"/>
    </location>
    <ligand>
        <name>Zn(2+)</name>
        <dbReference type="ChEBI" id="CHEBI:29105"/>
    </ligand>
</feature>
<evidence type="ECO:0000256" key="3">
    <source>
        <dbReference type="ARBA" id="ARBA00022723"/>
    </source>
</evidence>
<dbReference type="InterPro" id="IPR013840">
    <property type="entry name" value="DNAligase_N"/>
</dbReference>
<dbReference type="GO" id="GO:0003911">
    <property type="term" value="F:DNA ligase (NAD+) activity"/>
    <property type="evidence" value="ECO:0007669"/>
    <property type="project" value="UniProtKB-UniRule"/>
</dbReference>
<feature type="domain" description="BRCT" evidence="11">
    <location>
        <begin position="579"/>
        <end position="656"/>
    </location>
</feature>
<sequence length="663" mass="73769">MAEQTSAIENKTARIRELVDTLSAAGRAYYQESREIMSNFEYDRLYDELAELEKETGIVFAGSPTQNVGYEVMSSLPKERHEKPMLSLNKTKSVEELQEWLGDQKGLLSWKMDGLTIVLTYEGGTLAKAVTRGSGEIGEVITNNAKVFANVPLNIGFTGQLILRGEAVIRYSDFEKINAQIEDVDAKYKNPRNLCSGSVRQLNNEITARRNVRFYAFSLVMADGVDFGNSRKKQFEWLCSQGFEVVDYKEVTRDTLPGKVQEFSDAVSGNDIPSDGLVLLYDDIEYGQSLGRTAKFPRDSIAFKWMDEIQETTLSYIEWSASRTGLINPVAVFEPVELEGTTVSRASVHNLSIMEALELGVGDKITVYKANMIIPQIAENLTKSGVKDIPKHCPVCGADTEIRQINDVKSLYCTNPDCQAKKIKSFTLFASRDALNIGGLSEATLEKMIGVGFIHEYADIFHLDRYEQEIVTMDGFGQKSYDNLIASVKKASETTLPRVVYSLGISGIGLANAKMLCRRFKNDFAAMRKAKKEELVAVDGIGDVLADAWIDFFSSEKNNEIVDHLLDELTIEETAEEEEAEGVFDGISFVITGSVEHFKNRKEIQEIIEQKGGKVTGSVTAKTNYLINNDTASSSSKNKKAKELGIPIISEQEFIEMADLTME</sequence>
<dbReference type="AlphaFoldDB" id="A0ABC9TYF5"/>
<evidence type="ECO:0000256" key="8">
    <source>
        <dbReference type="ARBA" id="ARBA00023211"/>
    </source>
</evidence>
<dbReference type="SMART" id="SM00532">
    <property type="entry name" value="LIGANc"/>
    <property type="match status" value="1"/>
</dbReference>
<comment type="function">
    <text evidence="10">DNA ligase that catalyzes the formation of phosphodiester linkages between 5'-phosphoryl and 3'-hydroxyl groups in double-stranded DNA using NAD as a coenzyme and as the energy source for the reaction. It is essential for DNA replication and repair of damaged DNA.</text>
</comment>
<evidence type="ECO:0000256" key="5">
    <source>
        <dbReference type="ARBA" id="ARBA00022833"/>
    </source>
</evidence>
<dbReference type="InterPro" id="IPR004150">
    <property type="entry name" value="NAD_DNA_ligase_OB"/>
</dbReference>
<dbReference type="Gene3D" id="3.30.470.30">
    <property type="entry name" value="DNA ligase/mRNA capping enzyme"/>
    <property type="match status" value="1"/>
</dbReference>
<dbReference type="PIRSF" id="PIRSF001604">
    <property type="entry name" value="LigA"/>
    <property type="match status" value="1"/>
</dbReference>
<dbReference type="InterPro" id="IPR036420">
    <property type="entry name" value="BRCT_dom_sf"/>
</dbReference>
<proteinExistence type="inferred from homology"/>
<evidence type="ECO:0000256" key="6">
    <source>
        <dbReference type="ARBA" id="ARBA00023027"/>
    </source>
</evidence>
<evidence type="ECO:0000256" key="4">
    <source>
        <dbReference type="ARBA" id="ARBA00022763"/>
    </source>
</evidence>
<reference evidence="12 13" key="1">
    <citation type="submission" date="2013-07" db="EMBL/GenBank/DDBJ databases">
        <authorList>
            <person name="Weinstock G."/>
            <person name="Sodergren E."/>
            <person name="Wylie T."/>
            <person name="Fulton L."/>
            <person name="Fulton R."/>
            <person name="Fronick C."/>
            <person name="O'Laughlin M."/>
            <person name="Godfrey J."/>
            <person name="Miner T."/>
            <person name="Herter B."/>
            <person name="Appelbaum E."/>
            <person name="Cordes M."/>
            <person name="Lek S."/>
            <person name="Wollam A."/>
            <person name="Pepin K.H."/>
            <person name="Palsikar V.B."/>
            <person name="Mitreva M."/>
            <person name="Wilson R.K."/>
        </authorList>
    </citation>
    <scope>NUCLEOTIDE SEQUENCE [LARGE SCALE GENOMIC DNA]</scope>
    <source>
        <strain evidence="12 13">ATCC 14940</strain>
    </source>
</reference>
<evidence type="ECO:0000313" key="13">
    <source>
        <dbReference type="Proteomes" id="UP000016491"/>
    </source>
</evidence>
<dbReference type="EMBL" id="AWSU01000162">
    <property type="protein sequence ID" value="ERI77249.1"/>
    <property type="molecule type" value="Genomic_DNA"/>
</dbReference>
<feature type="active site" description="N6-AMP-lysine intermediate" evidence="10">
    <location>
        <position position="111"/>
    </location>
</feature>
<keyword evidence="1 10" id="KW-0436">Ligase</keyword>
<dbReference type="InterPro" id="IPR001679">
    <property type="entry name" value="DNA_ligase"/>
</dbReference>
<dbReference type="SMART" id="SM00292">
    <property type="entry name" value="BRCT"/>
    <property type="match status" value="1"/>
</dbReference>
<protein>
    <recommendedName>
        <fullName evidence="10">DNA ligase</fullName>
        <ecNumber evidence="10">6.5.1.2</ecNumber>
    </recommendedName>
    <alternativeName>
        <fullName evidence="10">Polydeoxyribonucleotide synthase [NAD(+)]</fullName>
    </alternativeName>
</protein>
<comment type="cofactor">
    <cofactor evidence="10">
        <name>Mg(2+)</name>
        <dbReference type="ChEBI" id="CHEBI:18420"/>
    </cofactor>
    <cofactor evidence="10">
        <name>Mn(2+)</name>
        <dbReference type="ChEBI" id="CHEBI:29035"/>
    </cofactor>
</comment>
<comment type="caution">
    <text evidence="10">Lacks conserved residue(s) required for the propagation of feature annotation.</text>
</comment>
<dbReference type="PROSITE" id="PS50172">
    <property type="entry name" value="BRCT"/>
    <property type="match status" value="1"/>
</dbReference>